<accession>A0A430AZ54</accession>
<dbReference type="Pfam" id="PF01609">
    <property type="entry name" value="DDE_Tnp_1"/>
    <property type="match status" value="1"/>
</dbReference>
<dbReference type="GO" id="GO:0003677">
    <property type="term" value="F:DNA binding"/>
    <property type="evidence" value="ECO:0007669"/>
    <property type="project" value="InterPro"/>
</dbReference>
<dbReference type="Proteomes" id="UP000286773">
    <property type="component" value="Unassembled WGS sequence"/>
</dbReference>
<gene>
    <name evidence="2" type="ORF">CBF27_03795</name>
</gene>
<keyword evidence="3" id="KW-1185">Reference proteome</keyword>
<dbReference type="GO" id="GO:0006313">
    <property type="term" value="P:DNA transposition"/>
    <property type="evidence" value="ECO:0007669"/>
    <property type="project" value="InterPro"/>
</dbReference>
<dbReference type="EMBL" id="NGKC01000003">
    <property type="protein sequence ID" value="RSU13315.1"/>
    <property type="molecule type" value="Genomic_DNA"/>
</dbReference>
<dbReference type="RefSeq" id="WP_126812599.1">
    <property type="nucleotide sequence ID" value="NZ_NGKC01000003.1"/>
</dbReference>
<dbReference type="InterPro" id="IPR002559">
    <property type="entry name" value="Transposase_11"/>
</dbReference>
<dbReference type="AlphaFoldDB" id="A0A430AZ54"/>
<evidence type="ECO:0000313" key="2">
    <source>
        <dbReference type="EMBL" id="RSU13315.1"/>
    </source>
</evidence>
<feature type="domain" description="Transposase IS4-like" evidence="1">
    <location>
        <begin position="247"/>
        <end position="472"/>
    </location>
</feature>
<reference evidence="2 3" key="1">
    <citation type="submission" date="2017-05" db="EMBL/GenBank/DDBJ databases">
        <title>Vagococcus spp. assemblies.</title>
        <authorList>
            <person name="Gulvik C.A."/>
        </authorList>
    </citation>
    <scope>NUCLEOTIDE SEQUENCE [LARGE SCALE GENOMIC DNA]</scope>
    <source>
        <strain evidence="2 3">LMG 24798</strain>
    </source>
</reference>
<name>A0A430AZ54_9ENTE</name>
<organism evidence="2 3">
    <name type="scientific">Vagococcus acidifermentans</name>
    <dbReference type="NCBI Taxonomy" id="564710"/>
    <lineage>
        <taxon>Bacteria</taxon>
        <taxon>Bacillati</taxon>
        <taxon>Bacillota</taxon>
        <taxon>Bacilli</taxon>
        <taxon>Lactobacillales</taxon>
        <taxon>Enterococcaceae</taxon>
        <taxon>Vagococcus</taxon>
    </lineage>
</organism>
<sequence>MLQEWIAHQEYQNNLLLKLLSFLYSDREKVVSLDKSISKLYLLNLNPLYPIIKPLYSNTGRPAKNQQGIIRSLILMLDQDEHDIPKWAVKVSSDRLLCAICGFEYGDAPAFSSYYDLVKRLWQASHKVQVKRKKKLRSFYAKPRKKLKAGKKYTLPKHNGVVKKFASLAIRDKLPKYRPEFVLQAFLARCVVDKSLDMGLLGDANNFSIAADGTPFYSGANHYGVKVCDCKSKGIYNCHCPRRYSDPDATWGWDSYREQWFYGDNLFCTTASDSPYDLPIYLRKAQAQRHDSIIAIFSLDEVRKLYPNIRFKNYIADGAMDNYPTYKLLQHYNMIPFIPLDSDAKYPNKDLPPGVLCFDDNGNPICMGGIPYHNCGYSYPKGIKYRCWFDYHGIEKPCSCSNSPYGRTIYIKPDYDPRLFPPVARDSKTFKEMLKRRTTVERTHKRLFKDYDIEAGNCRSARERFTRAIMAAVNVHLDAWIKHTGFSILPLIEELPGKIA</sequence>
<proteinExistence type="predicted"/>
<protein>
    <recommendedName>
        <fullName evidence="1">Transposase IS4-like domain-containing protein</fullName>
    </recommendedName>
</protein>
<evidence type="ECO:0000259" key="1">
    <source>
        <dbReference type="Pfam" id="PF01609"/>
    </source>
</evidence>
<evidence type="ECO:0000313" key="3">
    <source>
        <dbReference type="Proteomes" id="UP000286773"/>
    </source>
</evidence>
<comment type="caution">
    <text evidence="2">The sequence shown here is derived from an EMBL/GenBank/DDBJ whole genome shotgun (WGS) entry which is preliminary data.</text>
</comment>
<dbReference type="OrthoDB" id="5751230at2"/>
<dbReference type="GO" id="GO:0004803">
    <property type="term" value="F:transposase activity"/>
    <property type="evidence" value="ECO:0007669"/>
    <property type="project" value="InterPro"/>
</dbReference>